<dbReference type="InterPro" id="IPR004843">
    <property type="entry name" value="Calcineurin-like_PHP"/>
</dbReference>
<keyword evidence="4" id="KW-1185">Reference proteome</keyword>
<name>A0A5C6E8D8_9BACT</name>
<dbReference type="InterPro" id="IPR050535">
    <property type="entry name" value="DNA_Repair-Maintenance_Comp"/>
</dbReference>
<accession>A0A5C6E8D8</accession>
<sequence>MFKFIHCADIHLDSPLRGLEKYEGAPVDEIRGAVRKALANLAELAIREHVSFVLIAGDIYDGKWEDHQTGLHFAKWLSGLHRHGILVYAITGNHDAENKMTKQLKLPDNPNGDPVMLSSTSVQTVINEGVGVAIHGRGFADQEERENLVLAYPRAVDGLFNIGILHTSLDGAAGGEHKRYAPCLPADLLGLDYQYWALGHVHTRKHHHQADQTPIVFPGNIQGRHIRETGQKGCELVTVSDAGDVQIDFQPLDVFRFEICDVDATGIENPDDLLERFGQRMRAIIATADGLPIATRVIVSGNSEAHVNWLANLEQWRQEIRAYSFTLGAEVWVEKIKFNTQTIRRFDSEDEAEGAIRELIRAFEEAPTDDELRAEIFAELEALKQKLAALHDQFDEFIPHDSATLKSILDEIQPGLLNRLMTDNRV</sequence>
<dbReference type="EMBL" id="SJPY01000002">
    <property type="protein sequence ID" value="TWU43736.1"/>
    <property type="molecule type" value="Genomic_DNA"/>
</dbReference>
<reference evidence="3 4" key="1">
    <citation type="submission" date="2019-02" db="EMBL/GenBank/DDBJ databases">
        <title>Deep-cultivation of Planctomycetes and their phenomic and genomic characterization uncovers novel biology.</title>
        <authorList>
            <person name="Wiegand S."/>
            <person name="Jogler M."/>
            <person name="Boedeker C."/>
            <person name="Pinto D."/>
            <person name="Vollmers J."/>
            <person name="Rivas-Marin E."/>
            <person name="Kohn T."/>
            <person name="Peeters S.H."/>
            <person name="Heuer A."/>
            <person name="Rast P."/>
            <person name="Oberbeckmann S."/>
            <person name="Bunk B."/>
            <person name="Jeske O."/>
            <person name="Meyerdierks A."/>
            <person name="Storesund J.E."/>
            <person name="Kallscheuer N."/>
            <person name="Luecker S."/>
            <person name="Lage O.M."/>
            <person name="Pohl T."/>
            <person name="Merkel B.J."/>
            <person name="Hornburger P."/>
            <person name="Mueller R.-W."/>
            <person name="Bruemmer F."/>
            <person name="Labrenz M."/>
            <person name="Spormann A.M."/>
            <person name="Op Den Camp H."/>
            <person name="Overmann J."/>
            <person name="Amann R."/>
            <person name="Jetten M.S.M."/>
            <person name="Mascher T."/>
            <person name="Medema M.H."/>
            <person name="Devos D.P."/>
            <person name="Kaster A.-K."/>
            <person name="Ovreas L."/>
            <person name="Rohde M."/>
            <person name="Galperin M.Y."/>
            <person name="Jogler C."/>
        </authorList>
    </citation>
    <scope>NUCLEOTIDE SEQUENCE [LARGE SCALE GENOMIC DNA]</scope>
    <source>
        <strain evidence="3 4">Q31b</strain>
    </source>
</reference>
<dbReference type="Proteomes" id="UP000315471">
    <property type="component" value="Unassembled WGS sequence"/>
</dbReference>
<protein>
    <submittedName>
        <fullName evidence="3">Putative metallophosphoesterase YhaO</fullName>
    </submittedName>
</protein>
<evidence type="ECO:0000313" key="4">
    <source>
        <dbReference type="Proteomes" id="UP000315471"/>
    </source>
</evidence>
<dbReference type="InterPro" id="IPR014576">
    <property type="entry name" value="Pesterase_YhaO"/>
</dbReference>
<dbReference type="PANTHER" id="PTHR30337">
    <property type="entry name" value="COMPONENT OF ATP-DEPENDENT DSDNA EXONUCLEASE"/>
    <property type="match status" value="1"/>
</dbReference>
<dbReference type="Gene3D" id="3.60.21.10">
    <property type="match status" value="1"/>
</dbReference>
<evidence type="ECO:0000259" key="2">
    <source>
        <dbReference type="Pfam" id="PF00149"/>
    </source>
</evidence>
<gene>
    <name evidence="3" type="primary">yhaO_1</name>
    <name evidence="3" type="ORF">Q31b_12650</name>
</gene>
<dbReference type="Pfam" id="PF00149">
    <property type="entry name" value="Metallophos"/>
    <property type="match status" value="1"/>
</dbReference>
<dbReference type="InterPro" id="IPR029052">
    <property type="entry name" value="Metallo-depent_PP-like"/>
</dbReference>
<dbReference type="PANTHER" id="PTHR30337:SF7">
    <property type="entry name" value="PHOSPHOESTERASE"/>
    <property type="match status" value="1"/>
</dbReference>
<organism evidence="3 4">
    <name type="scientific">Novipirellula aureliae</name>
    <dbReference type="NCBI Taxonomy" id="2527966"/>
    <lineage>
        <taxon>Bacteria</taxon>
        <taxon>Pseudomonadati</taxon>
        <taxon>Planctomycetota</taxon>
        <taxon>Planctomycetia</taxon>
        <taxon>Pirellulales</taxon>
        <taxon>Pirellulaceae</taxon>
        <taxon>Novipirellula</taxon>
    </lineage>
</organism>
<proteinExistence type="predicted"/>
<dbReference type="InterPro" id="IPR041796">
    <property type="entry name" value="Mre11_N"/>
</dbReference>
<comment type="caution">
    <text evidence="3">The sequence shown here is derived from an EMBL/GenBank/DDBJ whole genome shotgun (WGS) entry which is preliminary data.</text>
</comment>
<evidence type="ECO:0000256" key="1">
    <source>
        <dbReference type="ARBA" id="ARBA00022801"/>
    </source>
</evidence>
<dbReference type="PIRSF" id="PIRSF033091">
    <property type="entry name" value="Pesterase_YhaO"/>
    <property type="match status" value="1"/>
</dbReference>
<evidence type="ECO:0000313" key="3">
    <source>
        <dbReference type="EMBL" id="TWU43736.1"/>
    </source>
</evidence>
<dbReference type="CDD" id="cd00840">
    <property type="entry name" value="MPP_Mre11_N"/>
    <property type="match status" value="1"/>
</dbReference>
<dbReference type="SUPFAM" id="SSF56300">
    <property type="entry name" value="Metallo-dependent phosphatases"/>
    <property type="match status" value="1"/>
</dbReference>
<dbReference type="OrthoDB" id="9773856at2"/>
<dbReference type="AlphaFoldDB" id="A0A5C6E8D8"/>
<feature type="domain" description="Calcineurin-like phosphoesterase" evidence="2">
    <location>
        <begin position="2"/>
        <end position="203"/>
    </location>
</feature>
<dbReference type="RefSeq" id="WP_146598823.1">
    <property type="nucleotide sequence ID" value="NZ_SJPY01000002.1"/>
</dbReference>
<dbReference type="GO" id="GO:0016787">
    <property type="term" value="F:hydrolase activity"/>
    <property type="evidence" value="ECO:0007669"/>
    <property type="project" value="UniProtKB-KW"/>
</dbReference>
<keyword evidence="1" id="KW-0378">Hydrolase</keyword>